<organism evidence="5 6">
    <name type="scientific">Hymenobacter chitinivorans DSM 11115</name>
    <dbReference type="NCBI Taxonomy" id="1121954"/>
    <lineage>
        <taxon>Bacteria</taxon>
        <taxon>Pseudomonadati</taxon>
        <taxon>Bacteroidota</taxon>
        <taxon>Cytophagia</taxon>
        <taxon>Cytophagales</taxon>
        <taxon>Hymenobacteraceae</taxon>
        <taxon>Hymenobacter</taxon>
    </lineage>
</organism>
<evidence type="ECO:0000259" key="4">
    <source>
        <dbReference type="PROSITE" id="PS01124"/>
    </source>
</evidence>
<reference evidence="5 6" key="1">
    <citation type="submission" date="2017-11" db="EMBL/GenBank/DDBJ databases">
        <title>Genomic Encyclopedia of Archaeal and Bacterial Type Strains, Phase II (KMG-II): From Individual Species to Whole Genera.</title>
        <authorList>
            <person name="Goeker M."/>
        </authorList>
    </citation>
    <scope>NUCLEOTIDE SEQUENCE [LARGE SCALE GENOMIC DNA]</scope>
    <source>
        <strain evidence="5 6">DSM 11115</strain>
    </source>
</reference>
<dbReference type="OrthoDB" id="4480133at2"/>
<keyword evidence="3" id="KW-0804">Transcription</keyword>
<sequence>MPSLPEISLRPQILYSCYHSRSSEGEQFVPEHILSFQLAGTLTTFDGNRQQVFREGDLRLSKRNHLVKFSKQPPEHGEFKSLSVTLDQDTLRRFSLEHGYHAAGPPAPDEAVVALPLTPLYQSYLDSLRPYEQLAEASSAGFLALKLREAILLLLNSNPELQNVLFDFSEPGKVDLEAFMSRNFHFNVRLARFAYLTGRSLATFKRDFEKIFQLSPSRWLVRRRLQEAYFLIKEKGRAPSEAYLEVGFEDLSHFSFAFKKMYGVAPSRL</sequence>
<evidence type="ECO:0000256" key="2">
    <source>
        <dbReference type="ARBA" id="ARBA00023125"/>
    </source>
</evidence>
<dbReference type="SMART" id="SM00342">
    <property type="entry name" value="HTH_ARAC"/>
    <property type="match status" value="1"/>
</dbReference>
<protein>
    <submittedName>
        <fullName evidence="5">AraC-like DNA-binding protein</fullName>
    </submittedName>
</protein>
<dbReference type="Pfam" id="PF22200">
    <property type="entry name" value="ExsA_N"/>
    <property type="match status" value="1"/>
</dbReference>
<keyword evidence="2 5" id="KW-0238">DNA-binding</keyword>
<dbReference type="GO" id="GO:0043565">
    <property type="term" value="F:sequence-specific DNA binding"/>
    <property type="evidence" value="ECO:0007669"/>
    <property type="project" value="InterPro"/>
</dbReference>
<dbReference type="Gene3D" id="1.10.10.60">
    <property type="entry name" value="Homeodomain-like"/>
    <property type="match status" value="1"/>
</dbReference>
<evidence type="ECO:0000256" key="3">
    <source>
        <dbReference type="ARBA" id="ARBA00023163"/>
    </source>
</evidence>
<evidence type="ECO:0000256" key="1">
    <source>
        <dbReference type="ARBA" id="ARBA00023015"/>
    </source>
</evidence>
<feature type="domain" description="HTH araC/xylS-type" evidence="4">
    <location>
        <begin position="174"/>
        <end position="269"/>
    </location>
</feature>
<comment type="caution">
    <text evidence="5">The sequence shown here is derived from an EMBL/GenBank/DDBJ whole genome shotgun (WGS) entry which is preliminary data.</text>
</comment>
<dbReference type="InterPro" id="IPR009057">
    <property type="entry name" value="Homeodomain-like_sf"/>
</dbReference>
<dbReference type="PROSITE" id="PS01124">
    <property type="entry name" value="HTH_ARAC_FAMILY_2"/>
    <property type="match status" value="1"/>
</dbReference>
<dbReference type="InterPro" id="IPR018060">
    <property type="entry name" value="HTH_AraC"/>
</dbReference>
<dbReference type="Proteomes" id="UP000228535">
    <property type="component" value="Unassembled WGS sequence"/>
</dbReference>
<dbReference type="SUPFAM" id="SSF46689">
    <property type="entry name" value="Homeodomain-like"/>
    <property type="match status" value="1"/>
</dbReference>
<evidence type="ECO:0000313" key="6">
    <source>
        <dbReference type="Proteomes" id="UP000228535"/>
    </source>
</evidence>
<dbReference type="EMBL" id="PGFA01000002">
    <property type="protein sequence ID" value="PJJ54452.1"/>
    <property type="molecule type" value="Genomic_DNA"/>
</dbReference>
<accession>A0A2M9B923</accession>
<dbReference type="RefSeq" id="WP_100337084.1">
    <property type="nucleotide sequence ID" value="NZ_PGFA01000002.1"/>
</dbReference>
<dbReference type="AlphaFoldDB" id="A0A2M9B923"/>
<name>A0A2M9B923_9BACT</name>
<gene>
    <name evidence="5" type="ORF">CLV45_2789</name>
</gene>
<dbReference type="PANTHER" id="PTHR46796:SF14">
    <property type="entry name" value="TRANSCRIPTIONAL REGULATORY PROTEIN"/>
    <property type="match status" value="1"/>
</dbReference>
<keyword evidence="6" id="KW-1185">Reference proteome</keyword>
<dbReference type="PANTHER" id="PTHR46796">
    <property type="entry name" value="HTH-TYPE TRANSCRIPTIONAL ACTIVATOR RHAS-RELATED"/>
    <property type="match status" value="1"/>
</dbReference>
<proteinExistence type="predicted"/>
<dbReference type="InterPro" id="IPR050204">
    <property type="entry name" value="AraC_XylS_family_regulators"/>
</dbReference>
<dbReference type="Pfam" id="PF12833">
    <property type="entry name" value="HTH_18"/>
    <property type="match status" value="1"/>
</dbReference>
<keyword evidence="1" id="KW-0805">Transcription regulation</keyword>
<dbReference type="InterPro" id="IPR054015">
    <property type="entry name" value="ExsA-like_N"/>
</dbReference>
<evidence type="ECO:0000313" key="5">
    <source>
        <dbReference type="EMBL" id="PJJ54452.1"/>
    </source>
</evidence>
<dbReference type="GO" id="GO:0003700">
    <property type="term" value="F:DNA-binding transcription factor activity"/>
    <property type="evidence" value="ECO:0007669"/>
    <property type="project" value="InterPro"/>
</dbReference>